<dbReference type="STRING" id="1385521.N803_04155"/>
<comment type="caution">
    <text evidence="1">The sequence shown here is derived from an EMBL/GenBank/DDBJ whole genome shotgun (WGS) entry which is preliminary data.</text>
</comment>
<accession>A0A0A0JIT3</accession>
<dbReference type="Pfam" id="PF14435">
    <property type="entry name" value="SUKH-4"/>
    <property type="match status" value="1"/>
</dbReference>
<dbReference type="Proteomes" id="UP000030011">
    <property type="component" value="Unassembled WGS sequence"/>
</dbReference>
<dbReference type="eggNOG" id="ENOG50346HZ">
    <property type="taxonomic scope" value="Bacteria"/>
</dbReference>
<organism evidence="1 2">
    <name type="scientific">Knoellia subterranea KCTC 19937</name>
    <dbReference type="NCBI Taxonomy" id="1385521"/>
    <lineage>
        <taxon>Bacteria</taxon>
        <taxon>Bacillati</taxon>
        <taxon>Actinomycetota</taxon>
        <taxon>Actinomycetes</taxon>
        <taxon>Micrococcales</taxon>
        <taxon>Intrasporangiaceae</taxon>
        <taxon>Knoellia</taxon>
    </lineage>
</organism>
<evidence type="ECO:0000313" key="1">
    <source>
        <dbReference type="EMBL" id="KGN36674.1"/>
    </source>
</evidence>
<dbReference type="RefSeq" id="WP_035906570.1">
    <property type="nucleotide sequence ID" value="NZ_AVPK01000009.1"/>
</dbReference>
<name>A0A0A0JIT3_9MICO</name>
<protein>
    <recommendedName>
        <fullName evidence="3">SUKH-4 immunity protein</fullName>
    </recommendedName>
</protein>
<proteinExistence type="predicted"/>
<dbReference type="EMBL" id="AVPK01000009">
    <property type="protein sequence ID" value="KGN36674.1"/>
    <property type="molecule type" value="Genomic_DNA"/>
</dbReference>
<dbReference type="AlphaFoldDB" id="A0A0A0JIT3"/>
<dbReference type="InterPro" id="IPR025851">
    <property type="entry name" value="SUKH-4"/>
</dbReference>
<reference evidence="1 2" key="1">
    <citation type="submission" date="2013-08" db="EMBL/GenBank/DDBJ databases">
        <title>The genome sequence of Knoellia subterranea.</title>
        <authorList>
            <person name="Zhu W."/>
            <person name="Wang G."/>
        </authorList>
    </citation>
    <scope>NUCLEOTIDE SEQUENCE [LARGE SCALE GENOMIC DNA]</scope>
    <source>
        <strain evidence="1 2">KCTC 19937</strain>
    </source>
</reference>
<evidence type="ECO:0008006" key="3">
    <source>
        <dbReference type="Google" id="ProtNLM"/>
    </source>
</evidence>
<sequence>MTEFFARIEKELDGLAGASMSRLPKRKYDIAAVKANWLAVLEDYPKANFHFPRFPDECVEVTWQGDRYLAFGTSGEGILAEAADGTIRLLNPVEEVFDEESVFVNSNPDAFVRCYCLFMAAVFTAKGYPGDLKQHMPAITDPLRDQLTDADPPAMAEPAFWWQLHYMLDDLIFPLAVPILDYLETGRMG</sequence>
<dbReference type="OrthoDB" id="8612854at2"/>
<evidence type="ECO:0000313" key="2">
    <source>
        <dbReference type="Proteomes" id="UP000030011"/>
    </source>
</evidence>
<gene>
    <name evidence="1" type="ORF">N803_04155</name>
</gene>
<keyword evidence="2" id="KW-1185">Reference proteome</keyword>